<accession>A0A183VGM9</accession>
<dbReference type="Gene3D" id="3.40.50.300">
    <property type="entry name" value="P-loop containing nucleotide triphosphate hydrolases"/>
    <property type="match status" value="1"/>
</dbReference>
<name>A0A183VGM9_TOXCA</name>
<sequence length="157" mass="18255">MRMHNPNAQVRMQHGRDDAPALTLTAADGPHDRCGKLMWSSALVNIKLTTFRKTSLLTVFSKDHFPDVYMPTVSENCVADIEVDGKQVCCCSVKEMMVYDHYMRLILDFDGYFWYITWFWSWMMKLILDHHNYLHICLSSCELSKSDLESDGSFLDE</sequence>
<evidence type="ECO:0000313" key="1">
    <source>
        <dbReference type="EMBL" id="VDM51220.1"/>
    </source>
</evidence>
<reference evidence="1 2" key="2">
    <citation type="submission" date="2018-11" db="EMBL/GenBank/DDBJ databases">
        <authorList>
            <consortium name="Pathogen Informatics"/>
        </authorList>
    </citation>
    <scope>NUCLEOTIDE SEQUENCE [LARGE SCALE GENOMIC DNA]</scope>
</reference>
<evidence type="ECO:0000313" key="3">
    <source>
        <dbReference type="WBParaSite" id="TCNE_0001990301-mRNA-1"/>
    </source>
</evidence>
<gene>
    <name evidence="1" type="ORF">TCNE_LOCUS19899</name>
</gene>
<dbReference type="InterPro" id="IPR027417">
    <property type="entry name" value="P-loop_NTPase"/>
</dbReference>
<reference evidence="3" key="1">
    <citation type="submission" date="2016-06" db="UniProtKB">
        <authorList>
            <consortium name="WormBaseParasite"/>
        </authorList>
    </citation>
    <scope>IDENTIFICATION</scope>
</reference>
<dbReference type="AlphaFoldDB" id="A0A183VGM9"/>
<organism evidence="2 3">
    <name type="scientific">Toxocara canis</name>
    <name type="common">Canine roundworm</name>
    <dbReference type="NCBI Taxonomy" id="6265"/>
    <lineage>
        <taxon>Eukaryota</taxon>
        <taxon>Metazoa</taxon>
        <taxon>Ecdysozoa</taxon>
        <taxon>Nematoda</taxon>
        <taxon>Chromadorea</taxon>
        <taxon>Rhabditida</taxon>
        <taxon>Spirurina</taxon>
        <taxon>Ascaridomorpha</taxon>
        <taxon>Ascaridoidea</taxon>
        <taxon>Toxocaridae</taxon>
        <taxon>Toxocara</taxon>
    </lineage>
</organism>
<dbReference type="EMBL" id="UYWY01027716">
    <property type="protein sequence ID" value="VDM51220.1"/>
    <property type="molecule type" value="Genomic_DNA"/>
</dbReference>
<dbReference type="WBParaSite" id="TCNE_0001990301-mRNA-1">
    <property type="protein sequence ID" value="TCNE_0001990301-mRNA-1"/>
    <property type="gene ID" value="TCNE_0001990301"/>
</dbReference>
<proteinExistence type="predicted"/>
<protein>
    <submittedName>
        <fullName evidence="3">Phospholipid scramblase</fullName>
    </submittedName>
</protein>
<keyword evidence="2" id="KW-1185">Reference proteome</keyword>
<evidence type="ECO:0000313" key="2">
    <source>
        <dbReference type="Proteomes" id="UP000050794"/>
    </source>
</evidence>
<dbReference type="Proteomes" id="UP000050794">
    <property type="component" value="Unassembled WGS sequence"/>
</dbReference>